<comment type="caution">
    <text evidence="3">The sequence shown here is derived from an EMBL/GenBank/DDBJ whole genome shotgun (WGS) entry which is preliminary data.</text>
</comment>
<organism evidence="3 4">
    <name type="scientific">Candidatus Vogelbacteria bacterium CG10_big_fil_rev_8_21_14_0_10_45_14</name>
    <dbReference type="NCBI Taxonomy" id="1975042"/>
    <lineage>
        <taxon>Bacteria</taxon>
        <taxon>Candidatus Vogeliibacteriota</taxon>
    </lineage>
</organism>
<feature type="transmembrane region" description="Helical" evidence="1">
    <location>
        <begin position="65"/>
        <end position="84"/>
    </location>
</feature>
<dbReference type="Pfam" id="PF14360">
    <property type="entry name" value="PAP2_C"/>
    <property type="match status" value="1"/>
</dbReference>
<evidence type="ECO:0000313" key="4">
    <source>
        <dbReference type="Proteomes" id="UP000230833"/>
    </source>
</evidence>
<feature type="transmembrane region" description="Helical" evidence="1">
    <location>
        <begin position="160"/>
        <end position="178"/>
    </location>
</feature>
<feature type="transmembrane region" description="Helical" evidence="1">
    <location>
        <begin position="96"/>
        <end position="116"/>
    </location>
</feature>
<evidence type="ECO:0000313" key="3">
    <source>
        <dbReference type="EMBL" id="PIR46849.1"/>
    </source>
</evidence>
<name>A0A2H0RJX6_9BACT</name>
<keyword evidence="1" id="KW-0472">Membrane</keyword>
<keyword evidence="1" id="KW-1133">Transmembrane helix</keyword>
<sequence length="219" mass="25346">MKEIYSHYMDCFKRSDYLVSLLLSFVLLGLSFVVNFYAGTFASSRVGNYVEDIILSNIPVWNVDFLFIQGSILMWIFVILILLVRPQRIPFVLKSVALFVVIRAVFISVTHLGPFPTADIITHSSILGLFTFEGDLFFSGHTGLPFLLSLIFWDHKILRYIFLVLSLVFGATVLMGHIHYTIDVLGAFFITFTIYHIARYLFPHDRERFVDVFKRQRQT</sequence>
<proteinExistence type="predicted"/>
<dbReference type="InterPro" id="IPR025749">
    <property type="entry name" value="Sphingomyelin_synth-like_dom"/>
</dbReference>
<feature type="transmembrane region" description="Helical" evidence="1">
    <location>
        <begin position="184"/>
        <end position="202"/>
    </location>
</feature>
<protein>
    <recommendedName>
        <fullName evidence="2">Sphingomyelin synthase-like domain-containing protein</fullName>
    </recommendedName>
</protein>
<evidence type="ECO:0000256" key="1">
    <source>
        <dbReference type="SAM" id="Phobius"/>
    </source>
</evidence>
<feature type="transmembrane region" description="Helical" evidence="1">
    <location>
        <begin position="17"/>
        <end position="38"/>
    </location>
</feature>
<dbReference type="EMBL" id="PCYL01000027">
    <property type="protein sequence ID" value="PIR46849.1"/>
    <property type="molecule type" value="Genomic_DNA"/>
</dbReference>
<dbReference type="Proteomes" id="UP000230833">
    <property type="component" value="Unassembled WGS sequence"/>
</dbReference>
<gene>
    <name evidence="3" type="ORF">COV07_02175</name>
</gene>
<keyword evidence="1" id="KW-0812">Transmembrane</keyword>
<reference evidence="3 4" key="1">
    <citation type="submission" date="2017-09" db="EMBL/GenBank/DDBJ databases">
        <title>Depth-based differentiation of microbial function through sediment-hosted aquifers and enrichment of novel symbionts in the deep terrestrial subsurface.</title>
        <authorList>
            <person name="Probst A.J."/>
            <person name="Ladd B."/>
            <person name="Jarett J.K."/>
            <person name="Geller-Mcgrath D.E."/>
            <person name="Sieber C.M."/>
            <person name="Emerson J.B."/>
            <person name="Anantharaman K."/>
            <person name="Thomas B.C."/>
            <person name="Malmstrom R."/>
            <person name="Stieglmeier M."/>
            <person name="Klingl A."/>
            <person name="Woyke T."/>
            <person name="Ryan C.M."/>
            <person name="Banfield J.F."/>
        </authorList>
    </citation>
    <scope>NUCLEOTIDE SEQUENCE [LARGE SCALE GENOMIC DNA]</scope>
    <source>
        <strain evidence="3">CG10_big_fil_rev_8_21_14_0_10_45_14</strain>
    </source>
</reference>
<dbReference type="AlphaFoldDB" id="A0A2H0RJX6"/>
<feature type="transmembrane region" description="Helical" evidence="1">
    <location>
        <begin position="136"/>
        <end position="153"/>
    </location>
</feature>
<feature type="domain" description="Sphingomyelin synthase-like" evidence="2">
    <location>
        <begin position="134"/>
        <end position="197"/>
    </location>
</feature>
<evidence type="ECO:0000259" key="2">
    <source>
        <dbReference type="Pfam" id="PF14360"/>
    </source>
</evidence>
<accession>A0A2H0RJX6</accession>